<dbReference type="RefSeq" id="WP_331792291.1">
    <property type="nucleotide sequence ID" value="NZ_BAAAUO010000001.1"/>
</dbReference>
<sequence>MYNAKVIELLIASPGDLEAERRFIPNAISKWNADKGERQQCIFIPRMWEFDLPHGGYDPLGPQHLIDSTILARADACIALFWTTLGAPGANGVPNSVHELDVVRNSGRPTYLWTKDSSIPVARTSADRDSVNSFISSARKDGYLTGSFKWRQKLHLLLDHVLDDLATKDLASPQLPPSRVGDRFEVVVTRSGQFGYVSLKNIGDSSVDVSGVSFGVSRGASPELTSDTSPGSIAVNGVWRETLFFPNAVDQTDVSIRFSVDGSAPQVEVVAVRPVVS</sequence>
<organism evidence="1 2">
    <name type="scientific">Microbacterium schleiferi</name>
    <dbReference type="NCBI Taxonomy" id="69362"/>
    <lineage>
        <taxon>Bacteria</taxon>
        <taxon>Bacillati</taxon>
        <taxon>Actinomycetota</taxon>
        <taxon>Actinomycetes</taxon>
        <taxon>Micrococcales</taxon>
        <taxon>Microbacteriaceae</taxon>
        <taxon>Microbacterium</taxon>
    </lineage>
</organism>
<keyword evidence="2" id="KW-1185">Reference proteome</keyword>
<proteinExistence type="predicted"/>
<dbReference type="EMBL" id="JAZHOV010000008">
    <property type="protein sequence ID" value="MEF2256210.1"/>
    <property type="molecule type" value="Genomic_DNA"/>
</dbReference>
<evidence type="ECO:0008006" key="3">
    <source>
        <dbReference type="Google" id="ProtNLM"/>
    </source>
</evidence>
<evidence type="ECO:0000313" key="2">
    <source>
        <dbReference type="Proteomes" id="UP001351900"/>
    </source>
</evidence>
<dbReference type="Proteomes" id="UP001351900">
    <property type="component" value="Unassembled WGS sequence"/>
</dbReference>
<comment type="caution">
    <text evidence="1">The sequence shown here is derived from an EMBL/GenBank/DDBJ whole genome shotgun (WGS) entry which is preliminary data.</text>
</comment>
<evidence type="ECO:0000313" key="1">
    <source>
        <dbReference type="EMBL" id="MEF2256210.1"/>
    </source>
</evidence>
<protein>
    <recommendedName>
        <fullName evidence="3">DUF4062 domain-containing protein</fullName>
    </recommendedName>
</protein>
<gene>
    <name evidence="1" type="ORF">V2V91_13865</name>
</gene>
<accession>A0ABU7VA87</accession>
<name>A0ABU7VA87_9MICO</name>
<reference evidence="1 2" key="1">
    <citation type="submission" date="2024-01" db="EMBL/GenBank/DDBJ databases">
        <title>the genome sequence of strain Microbacterium schleiferi NBRC 15075.</title>
        <authorList>
            <person name="Ding Y."/>
            <person name="Zhang G."/>
        </authorList>
    </citation>
    <scope>NUCLEOTIDE SEQUENCE [LARGE SCALE GENOMIC DNA]</scope>
    <source>
        <strain evidence="1 2">NBRC 15075</strain>
    </source>
</reference>